<dbReference type="InterPro" id="IPR015947">
    <property type="entry name" value="PUA-like_sf"/>
</dbReference>
<dbReference type="InterPro" id="IPR039440">
    <property type="entry name" value="DUF3850"/>
</dbReference>
<dbReference type="Pfam" id="PF12961">
    <property type="entry name" value="DUF3850"/>
    <property type="match status" value="1"/>
</dbReference>
<name>A0A515CX39_SERLI</name>
<evidence type="ECO:0000259" key="1">
    <source>
        <dbReference type="Pfam" id="PF12961"/>
    </source>
</evidence>
<reference evidence="2 3" key="1">
    <citation type="submission" date="2018-11" db="EMBL/GenBank/DDBJ databases">
        <title>The first complete genome of Serratia liquefaciens isolated from metalophyte plant revel distinctness adaptive mechanisms in an extreme habitat.</title>
        <authorList>
            <person name="Caneschi W.L."/>
            <person name="Sanchez A.B."/>
            <person name="Felestrino E.B."/>
            <person name="Assis R.A.B."/>
            <person name="Lemes C.G.C."/>
            <person name="Cordeiro I.F."/>
            <person name="Fonseca N.P."/>
            <person name="Villa M."/>
            <person name="Vieira I.T."/>
            <person name="Moraes L.A."/>
            <person name="Kamino L.H.Y."/>
            <person name="do Carmo F."/>
            <person name="Garcia C.M."/>
            <person name="Almeida N.F."/>
            <person name="Silva R.S."/>
            <person name="Ferro J.A."/>
            <person name="Ferro M.I.T."/>
            <person name="Varani A.M."/>
            <person name="Ferreira R.M."/>
            <person name="dos Santos V.L."/>
            <person name="Silva U.C."/>
            <person name="Setubal J.C."/>
            <person name="Moreira L.M."/>
        </authorList>
    </citation>
    <scope>NUCLEOTIDE SEQUENCE [LARGE SCALE GENOMIC DNA]</scope>
    <source>
        <strain evidence="2 3">FG3</strain>
    </source>
</reference>
<evidence type="ECO:0000313" key="3">
    <source>
        <dbReference type="Proteomes" id="UP000317572"/>
    </source>
</evidence>
<dbReference type="Gene3D" id="2.30.130.30">
    <property type="entry name" value="Hypothetical protein"/>
    <property type="match status" value="1"/>
</dbReference>
<feature type="domain" description="DUF3850" evidence="1">
    <location>
        <begin position="5"/>
        <end position="80"/>
    </location>
</feature>
<dbReference type="EMBL" id="CP033893">
    <property type="protein sequence ID" value="QDL32703.1"/>
    <property type="molecule type" value="Genomic_DNA"/>
</dbReference>
<evidence type="ECO:0000313" key="2">
    <source>
        <dbReference type="EMBL" id="QDL32703.1"/>
    </source>
</evidence>
<dbReference type="AlphaFoldDB" id="A0A515CX39"/>
<gene>
    <name evidence="2" type="ORF">EGO53_13255</name>
</gene>
<protein>
    <submittedName>
        <fullName evidence="2">DUF3850 domain-containing protein</fullName>
    </submittedName>
</protein>
<dbReference type="SUPFAM" id="SSF88697">
    <property type="entry name" value="PUA domain-like"/>
    <property type="match status" value="1"/>
</dbReference>
<accession>A0A515CX39</accession>
<proteinExistence type="predicted"/>
<dbReference type="Proteomes" id="UP000317572">
    <property type="component" value="Chromosome"/>
</dbReference>
<organism evidence="2 3">
    <name type="scientific">Serratia liquefaciens</name>
    <dbReference type="NCBI Taxonomy" id="614"/>
    <lineage>
        <taxon>Bacteria</taxon>
        <taxon>Pseudomonadati</taxon>
        <taxon>Pseudomonadota</taxon>
        <taxon>Gammaproteobacteria</taxon>
        <taxon>Enterobacterales</taxon>
        <taxon>Yersiniaceae</taxon>
        <taxon>Serratia</taxon>
    </lineage>
</organism>
<sequence>MVKKHHLKIHPEHLAAVNCGAKRAEFRINDRDFAVGDLLSLNGYTKFGHLEGFTGEHIWVRITHITDLAEWAPGYVMLSIERGPFKC</sequence>